<accession>A0A0K1QDC7</accession>
<dbReference type="AlphaFoldDB" id="A0A0K1QDC7"/>
<reference evidence="1 2" key="1">
    <citation type="submission" date="2015-08" db="EMBL/GenBank/DDBJ databases">
        <authorList>
            <person name="Babu N.S."/>
            <person name="Beckwith C.J."/>
            <person name="Beseler K.G."/>
            <person name="Brison A."/>
            <person name="Carone J.V."/>
            <person name="Caskin T.P."/>
            <person name="Diamond M."/>
            <person name="Durham M.E."/>
            <person name="Foxe J.M."/>
            <person name="Go M."/>
            <person name="Henderson B.A."/>
            <person name="Jones I.B."/>
            <person name="McGettigan J.A."/>
            <person name="Micheletti S.J."/>
            <person name="Nasrallah M.E."/>
            <person name="Ortiz D."/>
            <person name="Piller C.R."/>
            <person name="Privatt S.R."/>
            <person name="Schneider S.L."/>
            <person name="Sharp S."/>
            <person name="Smith T.C."/>
            <person name="Stanton J.D."/>
            <person name="Ullery H.E."/>
            <person name="Wilson R.J."/>
            <person name="Serrano M.G."/>
            <person name="Buck G."/>
            <person name="Lee V."/>
            <person name="Wang Y."/>
            <person name="Carvalho R."/>
            <person name="Voegtly L."/>
            <person name="Shi R."/>
            <person name="Duckworth R."/>
            <person name="Johnson A."/>
            <person name="Loviza R."/>
            <person name="Walstead R."/>
            <person name="Shah Z."/>
            <person name="Kiflezghi M."/>
            <person name="Wade K."/>
            <person name="Ball S.L."/>
            <person name="Bradley K.W."/>
            <person name="Asai D.J."/>
            <person name="Bowman C.A."/>
            <person name="Russell D.A."/>
            <person name="Pope W.H."/>
            <person name="Jacobs-Sera D."/>
            <person name="Hendrix R.W."/>
            <person name="Hatfull G.F."/>
        </authorList>
    </citation>
    <scope>NUCLEOTIDE SEQUENCE [LARGE SCALE GENOMIC DNA]</scope>
    <source>
        <strain evidence="1 2">DSM 27648</strain>
    </source>
</reference>
<protein>
    <submittedName>
        <fullName evidence="1">Uncharacterized protein</fullName>
    </submittedName>
</protein>
<organism evidence="1 2">
    <name type="scientific">Labilithrix luteola</name>
    <dbReference type="NCBI Taxonomy" id="1391654"/>
    <lineage>
        <taxon>Bacteria</taxon>
        <taxon>Pseudomonadati</taxon>
        <taxon>Myxococcota</taxon>
        <taxon>Polyangia</taxon>
        <taxon>Polyangiales</taxon>
        <taxon>Labilitrichaceae</taxon>
        <taxon>Labilithrix</taxon>
    </lineage>
</organism>
<proteinExistence type="predicted"/>
<dbReference type="KEGG" id="llu:AKJ09_10434"/>
<dbReference type="STRING" id="1391654.AKJ09_10434"/>
<keyword evidence="2" id="KW-1185">Reference proteome</keyword>
<dbReference type="EMBL" id="CP012333">
    <property type="protein sequence ID" value="AKV03771.1"/>
    <property type="molecule type" value="Genomic_DNA"/>
</dbReference>
<dbReference type="Proteomes" id="UP000064967">
    <property type="component" value="Chromosome"/>
</dbReference>
<name>A0A0K1QDC7_9BACT</name>
<gene>
    <name evidence="1" type="ORF">AKJ09_10434</name>
</gene>
<sequence length="42" mass="4834">MSARSPAERRARIELHCSRDVRVVLMVGLGETLSRRSRLRIV</sequence>
<evidence type="ECO:0000313" key="2">
    <source>
        <dbReference type="Proteomes" id="UP000064967"/>
    </source>
</evidence>
<evidence type="ECO:0000313" key="1">
    <source>
        <dbReference type="EMBL" id="AKV03771.1"/>
    </source>
</evidence>